<dbReference type="Pfam" id="PF01398">
    <property type="entry name" value="JAB"/>
    <property type="match status" value="1"/>
</dbReference>
<dbReference type="PANTHER" id="PTHR10540">
    <property type="entry name" value="EUKARYOTIC TRANSLATION INITIATION FACTOR 3 SUBUNIT F-RELATED"/>
    <property type="match status" value="1"/>
</dbReference>
<keyword evidence="2" id="KW-0963">Cytoplasm</keyword>
<dbReference type="Pfam" id="PF13012">
    <property type="entry name" value="MitMem_reg"/>
    <property type="match status" value="1"/>
</dbReference>
<protein>
    <recommendedName>
        <fullName evidence="2">COP9 signalosome complex subunit 6</fullName>
    </recommendedName>
</protein>
<dbReference type="PROSITE" id="PS50249">
    <property type="entry name" value="MPN"/>
    <property type="match status" value="1"/>
</dbReference>
<comment type="similarity">
    <text evidence="1 2">Belongs to the peptidase M67A family. CSN6 subfamily.</text>
</comment>
<evidence type="ECO:0000313" key="6">
    <source>
        <dbReference type="Proteomes" id="UP001140949"/>
    </source>
</evidence>
<dbReference type="AlphaFoldDB" id="A0AAX6I456"/>
<keyword evidence="2" id="KW-0736">Signalosome</keyword>
<proteinExistence type="inferred from homology"/>
<dbReference type="GO" id="GO:0000338">
    <property type="term" value="P:protein deneddylation"/>
    <property type="evidence" value="ECO:0007669"/>
    <property type="project" value="InterPro"/>
</dbReference>
<evidence type="ECO:0000256" key="2">
    <source>
        <dbReference type="RuleBase" id="RU367006"/>
    </source>
</evidence>
<dbReference type="EMBL" id="JANAVB010029816">
    <property type="protein sequence ID" value="KAJ6814276.1"/>
    <property type="molecule type" value="Genomic_DNA"/>
</dbReference>
<evidence type="ECO:0000313" key="5">
    <source>
        <dbReference type="EMBL" id="KAJ6848009.1"/>
    </source>
</evidence>
<reference evidence="5" key="2">
    <citation type="submission" date="2023-04" db="EMBL/GenBank/DDBJ databases">
        <authorList>
            <person name="Bruccoleri R.E."/>
            <person name="Oakeley E.J."/>
            <person name="Faust A.-M."/>
            <person name="Dessus-Babus S."/>
            <person name="Altorfer M."/>
            <person name="Burckhardt D."/>
            <person name="Oertli M."/>
            <person name="Naumann U."/>
            <person name="Petersen F."/>
            <person name="Wong J."/>
        </authorList>
    </citation>
    <scope>NUCLEOTIDE SEQUENCE</scope>
    <source>
        <strain evidence="5">GSM-AAB239-AS_SAM_17_03QT</strain>
        <tissue evidence="5">Leaf</tissue>
    </source>
</reference>
<dbReference type="Gene3D" id="3.40.140.10">
    <property type="entry name" value="Cytidine Deaminase, domain 2"/>
    <property type="match status" value="1"/>
</dbReference>
<dbReference type="InterPro" id="IPR000555">
    <property type="entry name" value="JAMM/MPN+_dom"/>
</dbReference>
<dbReference type="CDD" id="cd08063">
    <property type="entry name" value="MPN_CSN6"/>
    <property type="match status" value="1"/>
</dbReference>
<accession>A0AAX6I456</accession>
<dbReference type="InterPro" id="IPR024969">
    <property type="entry name" value="EIF3F/CSN6-like_C"/>
</dbReference>
<dbReference type="PANTHER" id="PTHR10540:SF8">
    <property type="entry name" value="COP9 SIGNALOSOME COMPLEX SUBUNIT 6"/>
    <property type="match status" value="1"/>
</dbReference>
<evidence type="ECO:0000259" key="3">
    <source>
        <dbReference type="PROSITE" id="PS50249"/>
    </source>
</evidence>
<dbReference type="GO" id="GO:0008237">
    <property type="term" value="F:metallopeptidase activity"/>
    <property type="evidence" value="ECO:0007669"/>
    <property type="project" value="InterPro"/>
</dbReference>
<keyword evidence="6" id="KW-1185">Reference proteome</keyword>
<dbReference type="GO" id="GO:0008180">
    <property type="term" value="C:COP9 signalosome"/>
    <property type="evidence" value="ECO:0007669"/>
    <property type="project" value="UniProtKB-UniRule"/>
</dbReference>
<dbReference type="Proteomes" id="UP001140949">
    <property type="component" value="Unassembled WGS sequence"/>
</dbReference>
<dbReference type="GO" id="GO:0005737">
    <property type="term" value="C:cytoplasm"/>
    <property type="evidence" value="ECO:0007669"/>
    <property type="project" value="UniProtKB-SubCell"/>
</dbReference>
<organism evidence="5 6">
    <name type="scientific">Iris pallida</name>
    <name type="common">Sweet iris</name>
    <dbReference type="NCBI Taxonomy" id="29817"/>
    <lineage>
        <taxon>Eukaryota</taxon>
        <taxon>Viridiplantae</taxon>
        <taxon>Streptophyta</taxon>
        <taxon>Embryophyta</taxon>
        <taxon>Tracheophyta</taxon>
        <taxon>Spermatophyta</taxon>
        <taxon>Magnoliopsida</taxon>
        <taxon>Liliopsida</taxon>
        <taxon>Asparagales</taxon>
        <taxon>Iridaceae</taxon>
        <taxon>Iridoideae</taxon>
        <taxon>Irideae</taxon>
        <taxon>Iris</taxon>
    </lineage>
</organism>
<comment type="function">
    <text evidence="2">Component of the COP9 signalosome complex (CSN), a complex involved in various cellular and developmental processes.</text>
</comment>
<evidence type="ECO:0000256" key="1">
    <source>
        <dbReference type="ARBA" id="ARBA00010893"/>
    </source>
</evidence>
<feature type="domain" description="MPN" evidence="3">
    <location>
        <begin position="35"/>
        <end position="163"/>
    </location>
</feature>
<comment type="caution">
    <text evidence="5">The sequence shown here is derived from an EMBL/GenBank/DDBJ whole genome shotgun (WGS) entry which is preliminary data.</text>
</comment>
<dbReference type="FunFam" id="3.40.140.10:FF:000037">
    <property type="entry name" value="COP9 signalosome subunit 6"/>
    <property type="match status" value="1"/>
</dbReference>
<dbReference type="SMART" id="SM00232">
    <property type="entry name" value="JAB_MPN"/>
    <property type="match status" value="1"/>
</dbReference>
<dbReference type="EMBL" id="JANAVB010004796">
    <property type="protein sequence ID" value="KAJ6848009.1"/>
    <property type="molecule type" value="Genomic_DNA"/>
</dbReference>
<keyword evidence="2" id="KW-0539">Nucleus</keyword>
<gene>
    <name evidence="5" type="ORF">M6B38_115925</name>
    <name evidence="4" type="ORF">M6B38_140950</name>
</gene>
<dbReference type="InterPro" id="IPR037518">
    <property type="entry name" value="MPN"/>
</dbReference>
<sequence>MASSSSSGLTFKLHPLVIVNISDHHTRVKAQAHHSSTSSCSAAAAEANGAVAPPARVFGCVIGVQSGRTVEIFNSFELILDPVTGALDREFLLKKQELYKKVFPNFYILGWYSTGSDAQESDMQIHRALMDINESPVYLLLNPSINHAQKDLPVTIYESELHVIDGIPQLIFVTSSYTIETVEAERISVDHVAHLKPSDGGSAATQLAAHLTGIHSAIKMLNSRIRVLHQYLLAMEKGDIPLENSLLRQVSSLLRRLPAMESEKFQDDFLMEFNDTLLMTYLAMFTNCSSSMNDLVDKFNTMYDRHSRRGGRSAFI</sequence>
<reference evidence="5" key="1">
    <citation type="journal article" date="2023" name="GigaByte">
        <title>Genome assembly of the bearded iris, Iris pallida Lam.</title>
        <authorList>
            <person name="Bruccoleri R.E."/>
            <person name="Oakeley E.J."/>
            <person name="Faust A.M.E."/>
            <person name="Altorfer M."/>
            <person name="Dessus-Babus S."/>
            <person name="Burckhardt D."/>
            <person name="Oertli M."/>
            <person name="Naumann U."/>
            <person name="Petersen F."/>
            <person name="Wong J."/>
        </authorList>
    </citation>
    <scope>NUCLEOTIDE SEQUENCE</scope>
    <source>
        <strain evidence="5">GSM-AAB239-AS_SAM_17_03QT</strain>
    </source>
</reference>
<comment type="subcellular location">
    <subcellularLocation>
        <location evidence="2">Cytoplasm</location>
    </subcellularLocation>
    <subcellularLocation>
        <location evidence="2">Nucleus</location>
    </subcellularLocation>
</comment>
<name>A0AAX6I456_IRIPA</name>
<evidence type="ECO:0000313" key="4">
    <source>
        <dbReference type="EMBL" id="KAJ6814276.1"/>
    </source>
</evidence>
<dbReference type="InterPro" id="IPR033859">
    <property type="entry name" value="MPN_CSN6"/>
</dbReference>